<comment type="caution">
    <text evidence="2">The sequence shown here is derived from an EMBL/GenBank/DDBJ whole genome shotgun (WGS) entry which is preliminary data.</text>
</comment>
<feature type="region of interest" description="Disordered" evidence="1">
    <location>
        <begin position="63"/>
        <end position="106"/>
    </location>
</feature>
<evidence type="ECO:0000256" key="1">
    <source>
        <dbReference type="SAM" id="MobiDB-lite"/>
    </source>
</evidence>
<feature type="compositionally biased region" description="Low complexity" evidence="1">
    <location>
        <begin position="76"/>
        <end position="88"/>
    </location>
</feature>
<dbReference type="AlphaFoldDB" id="A0A7V8VFV8"/>
<proteinExistence type="predicted"/>
<evidence type="ECO:0000313" key="3">
    <source>
        <dbReference type="Proteomes" id="UP000542342"/>
    </source>
</evidence>
<keyword evidence="3" id="KW-1185">Reference proteome</keyword>
<gene>
    <name evidence="2" type="ORF">H0921_13565</name>
</gene>
<reference evidence="2 3" key="1">
    <citation type="submission" date="2020-07" db="EMBL/GenBank/DDBJ databases">
        <title>Thermogemmata thermophila gen. nov., sp. nov., a novel moderate thermophilic planctomycete from a Kamchatka hot spring.</title>
        <authorList>
            <person name="Elcheninov A.G."/>
            <person name="Podosokorskaya O.A."/>
            <person name="Kovaleva O.L."/>
            <person name="Novikov A."/>
            <person name="Bonch-Osmolovskaya E.A."/>
            <person name="Toshchakov S.V."/>
            <person name="Kublanov I.V."/>
        </authorList>
    </citation>
    <scope>NUCLEOTIDE SEQUENCE [LARGE SCALE GENOMIC DNA]</scope>
    <source>
        <strain evidence="2 3">2918</strain>
    </source>
</reference>
<dbReference type="EMBL" id="JACEFB010000011">
    <property type="protein sequence ID" value="MBA2227186.1"/>
    <property type="molecule type" value="Genomic_DNA"/>
</dbReference>
<name>A0A7V8VFV8_9BACT</name>
<accession>A0A7V8VFV8</accession>
<protein>
    <submittedName>
        <fullName evidence="2">Uncharacterized protein</fullName>
    </submittedName>
</protein>
<dbReference type="RefSeq" id="WP_194539023.1">
    <property type="nucleotide sequence ID" value="NZ_JACEFB010000011.1"/>
</dbReference>
<organism evidence="2 3">
    <name type="scientific">Thermogemmata fonticola</name>
    <dbReference type="NCBI Taxonomy" id="2755323"/>
    <lineage>
        <taxon>Bacteria</taxon>
        <taxon>Pseudomonadati</taxon>
        <taxon>Planctomycetota</taxon>
        <taxon>Planctomycetia</taxon>
        <taxon>Gemmatales</taxon>
        <taxon>Gemmataceae</taxon>
        <taxon>Thermogemmata</taxon>
    </lineage>
</organism>
<dbReference type="Proteomes" id="UP000542342">
    <property type="component" value="Unassembled WGS sequence"/>
</dbReference>
<evidence type="ECO:0000313" key="2">
    <source>
        <dbReference type="EMBL" id="MBA2227186.1"/>
    </source>
</evidence>
<sequence length="106" mass="12007">MVPFLFRQWISKLKVSTGGNSSSYRPGRKSVATHRLISAAPSFRPARLYLEPLEDRTVPNAALLDPNPQETDFLIPSSSTPNSRSTRNPHPPHLPHTIPRNHNWKF</sequence>